<comment type="subcellular location">
    <subcellularLocation>
        <location evidence="2 13">Cytoplasm</location>
    </subcellularLocation>
</comment>
<dbReference type="PROSITE" id="PS00856">
    <property type="entry name" value="GUANYLATE_KINASE_1"/>
    <property type="match status" value="1"/>
</dbReference>
<evidence type="ECO:0000313" key="15">
    <source>
        <dbReference type="EMBL" id="HIW08726.1"/>
    </source>
</evidence>
<sequence length="190" mass="21087">MEGEKYLFVVSGPSGVGKDTVMARLRADHPEIEKTVSATTRAPREGEAEGVNYYYRSEAAFKQLIEAGEVLEYNYYNGNYYGTLRAEVERRMAAGKLVLLNIDVHGAANIKRLYPGSTIVFLLPPSAQELEARLRGRGTDDEASIERRLAIAREELAQADAFDVRIVNNSIEQAAGDLYALMVRRAGLEQ</sequence>
<feature type="binding site" evidence="13">
    <location>
        <begin position="12"/>
        <end position="19"/>
    </location>
    <ligand>
        <name>ATP</name>
        <dbReference type="ChEBI" id="CHEBI:30616"/>
    </ligand>
</feature>
<reference evidence="15" key="2">
    <citation type="submission" date="2021-04" db="EMBL/GenBank/DDBJ databases">
        <authorList>
            <person name="Gilroy R."/>
        </authorList>
    </citation>
    <scope>NUCLEOTIDE SEQUENCE</scope>
    <source>
        <strain evidence="15">ChiHcolR34-3080</strain>
    </source>
</reference>
<dbReference type="FunFam" id="3.30.63.10:FF:000005">
    <property type="entry name" value="Guanylate kinase"/>
    <property type="match status" value="1"/>
</dbReference>
<keyword evidence="7 13" id="KW-0808">Transferase</keyword>
<dbReference type="EC" id="2.7.4.8" evidence="4 13"/>
<evidence type="ECO:0000256" key="4">
    <source>
        <dbReference type="ARBA" id="ARBA00012961"/>
    </source>
</evidence>
<evidence type="ECO:0000256" key="6">
    <source>
        <dbReference type="ARBA" id="ARBA00022490"/>
    </source>
</evidence>
<evidence type="ECO:0000259" key="14">
    <source>
        <dbReference type="PROSITE" id="PS50052"/>
    </source>
</evidence>
<evidence type="ECO:0000313" key="16">
    <source>
        <dbReference type="Proteomes" id="UP000823933"/>
    </source>
</evidence>
<name>A0A9D1QB15_9FIRM</name>
<dbReference type="GO" id="GO:0005524">
    <property type="term" value="F:ATP binding"/>
    <property type="evidence" value="ECO:0007669"/>
    <property type="project" value="UniProtKB-UniRule"/>
</dbReference>
<accession>A0A9D1QB15</accession>
<dbReference type="SMART" id="SM00072">
    <property type="entry name" value="GuKc"/>
    <property type="match status" value="1"/>
</dbReference>
<dbReference type="NCBIfam" id="TIGR03263">
    <property type="entry name" value="guanyl_kin"/>
    <property type="match status" value="1"/>
</dbReference>
<comment type="function">
    <text evidence="1 13">Essential for recycling GMP and indirectly, cGMP.</text>
</comment>
<dbReference type="PROSITE" id="PS50052">
    <property type="entry name" value="GUANYLATE_KINASE_2"/>
    <property type="match status" value="1"/>
</dbReference>
<evidence type="ECO:0000256" key="11">
    <source>
        <dbReference type="ARBA" id="ARBA00030128"/>
    </source>
</evidence>
<evidence type="ECO:0000256" key="1">
    <source>
        <dbReference type="ARBA" id="ARBA00003531"/>
    </source>
</evidence>
<dbReference type="Proteomes" id="UP000823933">
    <property type="component" value="Unassembled WGS sequence"/>
</dbReference>
<dbReference type="Pfam" id="PF00625">
    <property type="entry name" value="Guanylate_kin"/>
    <property type="match status" value="1"/>
</dbReference>
<protein>
    <recommendedName>
        <fullName evidence="5 13">Guanylate kinase</fullName>
        <ecNumber evidence="4 13">2.7.4.8</ecNumber>
    </recommendedName>
    <alternativeName>
        <fullName evidence="11 13">GMP kinase</fullName>
    </alternativeName>
</protein>
<keyword evidence="9 13" id="KW-0418">Kinase</keyword>
<dbReference type="SUPFAM" id="SSF52540">
    <property type="entry name" value="P-loop containing nucleoside triphosphate hydrolases"/>
    <property type="match status" value="1"/>
</dbReference>
<reference evidence="15" key="1">
    <citation type="journal article" date="2021" name="PeerJ">
        <title>Extensive microbial diversity within the chicken gut microbiome revealed by metagenomics and culture.</title>
        <authorList>
            <person name="Gilroy R."/>
            <person name="Ravi A."/>
            <person name="Getino M."/>
            <person name="Pursley I."/>
            <person name="Horton D.L."/>
            <person name="Alikhan N.F."/>
            <person name="Baker D."/>
            <person name="Gharbi K."/>
            <person name="Hall N."/>
            <person name="Watson M."/>
            <person name="Adriaenssens E.M."/>
            <person name="Foster-Nyarko E."/>
            <person name="Jarju S."/>
            <person name="Secka A."/>
            <person name="Antonio M."/>
            <person name="Oren A."/>
            <person name="Chaudhuri R.R."/>
            <person name="La Ragione R."/>
            <person name="Hildebrand F."/>
            <person name="Pallen M.J."/>
        </authorList>
    </citation>
    <scope>NUCLEOTIDE SEQUENCE</scope>
    <source>
        <strain evidence="15">ChiHcolR34-3080</strain>
    </source>
</reference>
<keyword evidence="6 13" id="KW-0963">Cytoplasm</keyword>
<dbReference type="CDD" id="cd00071">
    <property type="entry name" value="GMPK"/>
    <property type="match status" value="1"/>
</dbReference>
<dbReference type="InterPro" id="IPR017665">
    <property type="entry name" value="Guanylate_kinase"/>
</dbReference>
<dbReference type="InterPro" id="IPR008144">
    <property type="entry name" value="Guanylate_kin-like_dom"/>
</dbReference>
<evidence type="ECO:0000256" key="12">
    <source>
        <dbReference type="ARBA" id="ARBA00048594"/>
    </source>
</evidence>
<evidence type="ECO:0000256" key="8">
    <source>
        <dbReference type="ARBA" id="ARBA00022741"/>
    </source>
</evidence>
<evidence type="ECO:0000256" key="13">
    <source>
        <dbReference type="HAMAP-Rule" id="MF_00328"/>
    </source>
</evidence>
<dbReference type="PANTHER" id="PTHR23117">
    <property type="entry name" value="GUANYLATE KINASE-RELATED"/>
    <property type="match status" value="1"/>
</dbReference>
<evidence type="ECO:0000256" key="2">
    <source>
        <dbReference type="ARBA" id="ARBA00004496"/>
    </source>
</evidence>
<dbReference type="GO" id="GO:0004385">
    <property type="term" value="F:GMP kinase activity"/>
    <property type="evidence" value="ECO:0007669"/>
    <property type="project" value="UniProtKB-UniRule"/>
</dbReference>
<dbReference type="HAMAP" id="MF_00328">
    <property type="entry name" value="Guanylate_kinase"/>
    <property type="match status" value="1"/>
</dbReference>
<gene>
    <name evidence="13 15" type="primary">gmk</name>
    <name evidence="15" type="ORF">H9890_04910</name>
</gene>
<evidence type="ECO:0000256" key="10">
    <source>
        <dbReference type="ARBA" id="ARBA00022840"/>
    </source>
</evidence>
<dbReference type="PANTHER" id="PTHR23117:SF13">
    <property type="entry name" value="GUANYLATE KINASE"/>
    <property type="match status" value="1"/>
</dbReference>
<evidence type="ECO:0000256" key="7">
    <source>
        <dbReference type="ARBA" id="ARBA00022679"/>
    </source>
</evidence>
<evidence type="ECO:0000256" key="9">
    <source>
        <dbReference type="ARBA" id="ARBA00022777"/>
    </source>
</evidence>
<dbReference type="InterPro" id="IPR008145">
    <property type="entry name" value="GK/Ca_channel_bsu"/>
</dbReference>
<feature type="domain" description="Guanylate kinase-like" evidence="14">
    <location>
        <begin position="5"/>
        <end position="183"/>
    </location>
</feature>
<dbReference type="Gene3D" id="3.40.50.300">
    <property type="entry name" value="P-loop containing nucleotide triphosphate hydrolases"/>
    <property type="match status" value="1"/>
</dbReference>
<dbReference type="Gene3D" id="3.30.63.10">
    <property type="entry name" value="Guanylate Kinase phosphate binding domain"/>
    <property type="match status" value="1"/>
</dbReference>
<dbReference type="EMBL" id="DXHQ01000059">
    <property type="protein sequence ID" value="HIW08726.1"/>
    <property type="molecule type" value="Genomic_DNA"/>
</dbReference>
<comment type="similarity">
    <text evidence="3 13">Belongs to the guanylate kinase family.</text>
</comment>
<dbReference type="AlphaFoldDB" id="A0A9D1QB15"/>
<dbReference type="GO" id="GO:0005829">
    <property type="term" value="C:cytosol"/>
    <property type="evidence" value="ECO:0007669"/>
    <property type="project" value="TreeGrafter"/>
</dbReference>
<dbReference type="InterPro" id="IPR020590">
    <property type="entry name" value="Guanylate_kinase_CS"/>
</dbReference>
<dbReference type="InterPro" id="IPR027417">
    <property type="entry name" value="P-loop_NTPase"/>
</dbReference>
<keyword evidence="8 13" id="KW-0547">Nucleotide-binding</keyword>
<evidence type="ECO:0000256" key="5">
    <source>
        <dbReference type="ARBA" id="ARBA00016296"/>
    </source>
</evidence>
<proteinExistence type="inferred from homology"/>
<keyword evidence="10 13" id="KW-0067">ATP-binding</keyword>
<organism evidence="15 16">
    <name type="scientific">Candidatus Faecalibacterium intestinigallinarum</name>
    <dbReference type="NCBI Taxonomy" id="2838581"/>
    <lineage>
        <taxon>Bacteria</taxon>
        <taxon>Bacillati</taxon>
        <taxon>Bacillota</taxon>
        <taxon>Clostridia</taxon>
        <taxon>Eubacteriales</taxon>
        <taxon>Oscillospiraceae</taxon>
        <taxon>Faecalibacterium</taxon>
    </lineage>
</organism>
<comment type="caution">
    <text evidence="15">The sequence shown here is derived from an EMBL/GenBank/DDBJ whole genome shotgun (WGS) entry which is preliminary data.</text>
</comment>
<comment type="catalytic activity">
    <reaction evidence="12 13">
        <text>GMP + ATP = GDP + ADP</text>
        <dbReference type="Rhea" id="RHEA:20780"/>
        <dbReference type="ChEBI" id="CHEBI:30616"/>
        <dbReference type="ChEBI" id="CHEBI:58115"/>
        <dbReference type="ChEBI" id="CHEBI:58189"/>
        <dbReference type="ChEBI" id="CHEBI:456216"/>
        <dbReference type="EC" id="2.7.4.8"/>
    </reaction>
</comment>
<evidence type="ECO:0000256" key="3">
    <source>
        <dbReference type="ARBA" id="ARBA00005790"/>
    </source>
</evidence>